<evidence type="ECO:0000313" key="1">
    <source>
        <dbReference type="EMBL" id="KNZ50385.1"/>
    </source>
</evidence>
<dbReference type="EMBL" id="LAVV01009557">
    <property type="protein sequence ID" value="KNZ50385.1"/>
    <property type="molecule type" value="Genomic_DNA"/>
</dbReference>
<sequence length="234" mass="27164">MLRRGYKDVERGSMWLVPPRAKALFRVQDFPFFKHILISYFWPVAPGSRFLHHAPRQVRDDPFGNLKRVAALYIFPWTTTKSILASLIILSTTGRHLVHKNPKMFFMILGPLRKKNLYSIHGVQGFEFIYWTLLKIFLTQSKLGLTTQLNHSISAEYFFQKNLIPETGIGLISQDLSLEISDPLVYKNLYQKAAPLGQLCSQIKTVLTNIYFLVHEYQVFPPFIYYSLPVLSHD</sequence>
<reference evidence="1 2" key="1">
    <citation type="submission" date="2015-08" db="EMBL/GenBank/DDBJ databases">
        <title>Next Generation Sequencing and Analysis of the Genome of Puccinia sorghi L Schw, the Causal Agent of Maize Common Rust.</title>
        <authorList>
            <person name="Rochi L."/>
            <person name="Burguener G."/>
            <person name="Darino M."/>
            <person name="Turjanski A."/>
            <person name="Kreff E."/>
            <person name="Dieguez M.J."/>
            <person name="Sacco F."/>
        </authorList>
    </citation>
    <scope>NUCLEOTIDE SEQUENCE [LARGE SCALE GENOMIC DNA]</scope>
    <source>
        <strain evidence="1 2">RO10H11247</strain>
    </source>
</reference>
<proteinExistence type="predicted"/>
<dbReference type="OrthoDB" id="128308at2759"/>
<keyword evidence="2" id="KW-1185">Reference proteome</keyword>
<protein>
    <submittedName>
        <fullName evidence="1">Uncharacterized protein</fullName>
    </submittedName>
</protein>
<dbReference type="Proteomes" id="UP000037035">
    <property type="component" value="Unassembled WGS sequence"/>
</dbReference>
<name>A0A0L6URD8_9BASI</name>
<organism evidence="1 2">
    <name type="scientific">Puccinia sorghi</name>
    <dbReference type="NCBI Taxonomy" id="27349"/>
    <lineage>
        <taxon>Eukaryota</taxon>
        <taxon>Fungi</taxon>
        <taxon>Dikarya</taxon>
        <taxon>Basidiomycota</taxon>
        <taxon>Pucciniomycotina</taxon>
        <taxon>Pucciniomycetes</taxon>
        <taxon>Pucciniales</taxon>
        <taxon>Pucciniaceae</taxon>
        <taxon>Puccinia</taxon>
    </lineage>
</organism>
<gene>
    <name evidence="1" type="ORF">VP01_444g2</name>
</gene>
<dbReference type="AlphaFoldDB" id="A0A0L6URD8"/>
<evidence type="ECO:0000313" key="2">
    <source>
        <dbReference type="Proteomes" id="UP000037035"/>
    </source>
</evidence>
<accession>A0A0L6URD8</accession>
<dbReference type="VEuPathDB" id="FungiDB:VP01_444g2"/>
<comment type="caution">
    <text evidence="1">The sequence shown here is derived from an EMBL/GenBank/DDBJ whole genome shotgun (WGS) entry which is preliminary data.</text>
</comment>